<proteinExistence type="inferred from homology"/>
<keyword evidence="7 10" id="KW-1133">Transmembrane helix</keyword>
<feature type="transmembrane region" description="Helical" evidence="10">
    <location>
        <begin position="12"/>
        <end position="33"/>
    </location>
</feature>
<keyword evidence="4" id="KW-1003">Cell membrane</keyword>
<dbReference type="GO" id="GO:0008412">
    <property type="term" value="F:4-hydroxybenzoate polyprenyltransferase activity"/>
    <property type="evidence" value="ECO:0007669"/>
    <property type="project" value="UniProtKB-EC"/>
</dbReference>
<dbReference type="Gene3D" id="1.20.120.1780">
    <property type="entry name" value="UbiA prenyltransferase"/>
    <property type="match status" value="1"/>
</dbReference>
<comment type="cofactor">
    <cofactor evidence="1">
        <name>Mg(2+)</name>
        <dbReference type="ChEBI" id="CHEBI:18420"/>
    </cofactor>
</comment>
<dbReference type="PANTHER" id="PTHR11048:SF28">
    <property type="entry name" value="4-HYDROXYBENZOATE POLYPRENYLTRANSFERASE, MITOCHONDRIAL"/>
    <property type="match status" value="1"/>
</dbReference>
<feature type="transmembrane region" description="Helical" evidence="10">
    <location>
        <begin position="269"/>
        <end position="289"/>
    </location>
</feature>
<dbReference type="FunFam" id="1.10.357.140:FF:000008">
    <property type="entry name" value="4-hydroxybenzoate octaprenyltransferase"/>
    <property type="match status" value="1"/>
</dbReference>
<accession>A0A0N8NSU9</accession>
<evidence type="ECO:0000256" key="7">
    <source>
        <dbReference type="ARBA" id="ARBA00022989"/>
    </source>
</evidence>
<dbReference type="PATRIC" id="fig|36849.3.peg.3485"/>
<evidence type="ECO:0000256" key="8">
    <source>
        <dbReference type="ARBA" id="ARBA00023136"/>
    </source>
</evidence>
<evidence type="ECO:0000256" key="2">
    <source>
        <dbReference type="ARBA" id="ARBA00004141"/>
    </source>
</evidence>
<feature type="transmembrane region" description="Helical" evidence="10">
    <location>
        <begin position="232"/>
        <end position="249"/>
    </location>
</feature>
<evidence type="ECO:0000313" key="11">
    <source>
        <dbReference type="EMBL" id="KPU43040.1"/>
    </source>
</evidence>
<dbReference type="PANTHER" id="PTHR11048">
    <property type="entry name" value="PRENYLTRANSFERASES"/>
    <property type="match status" value="1"/>
</dbReference>
<feature type="transmembrane region" description="Helical" evidence="10">
    <location>
        <begin position="91"/>
        <end position="124"/>
    </location>
</feature>
<dbReference type="Gene3D" id="1.10.357.140">
    <property type="entry name" value="UbiA prenyltransferase"/>
    <property type="match status" value="1"/>
</dbReference>
<evidence type="ECO:0000256" key="1">
    <source>
        <dbReference type="ARBA" id="ARBA00001946"/>
    </source>
</evidence>
<dbReference type="STRING" id="36849.OXPF_32880"/>
<keyword evidence="6 10" id="KW-0812">Transmembrane</keyword>
<evidence type="ECO:0000256" key="9">
    <source>
        <dbReference type="ARBA" id="ARBA00034524"/>
    </source>
</evidence>
<dbReference type="Pfam" id="PF01040">
    <property type="entry name" value="UbiA"/>
    <property type="match status" value="1"/>
</dbReference>
<reference evidence="11 12" key="1">
    <citation type="submission" date="2015-09" db="EMBL/GenBank/DDBJ databases">
        <title>Genome sequence of Oxobacter pfennigii DSM 3222.</title>
        <authorList>
            <person name="Poehlein A."/>
            <person name="Bengelsdorf F.R."/>
            <person name="Schiel-Bengelsdorf B."/>
            <person name="Duerre P."/>
            <person name="Daniel R."/>
        </authorList>
    </citation>
    <scope>NUCLEOTIDE SEQUENCE [LARGE SCALE GENOMIC DNA]</scope>
    <source>
        <strain evidence="11 12">DSM 3222</strain>
    </source>
</reference>
<feature type="transmembrane region" description="Helical" evidence="10">
    <location>
        <begin position="203"/>
        <end position="226"/>
    </location>
</feature>
<dbReference type="InterPro" id="IPR039653">
    <property type="entry name" value="Prenyltransferase"/>
</dbReference>
<dbReference type="InterPro" id="IPR044878">
    <property type="entry name" value="UbiA_sf"/>
</dbReference>
<keyword evidence="5 11" id="KW-0808">Transferase</keyword>
<dbReference type="NCBIfam" id="TIGR01475">
    <property type="entry name" value="ubiA_other"/>
    <property type="match status" value="1"/>
</dbReference>
<comment type="caution">
    <text evidence="11">The sequence shown here is derived from an EMBL/GenBank/DDBJ whole genome shotgun (WGS) entry which is preliminary data.</text>
</comment>
<dbReference type="GO" id="GO:0006744">
    <property type="term" value="P:ubiquinone biosynthetic process"/>
    <property type="evidence" value="ECO:0007669"/>
    <property type="project" value="TreeGrafter"/>
</dbReference>
<keyword evidence="12" id="KW-1185">Reference proteome</keyword>
<dbReference type="EC" id="2.5.1.39" evidence="9"/>
<name>A0A0N8NSU9_9CLOT</name>
<evidence type="ECO:0000256" key="3">
    <source>
        <dbReference type="ARBA" id="ARBA00005985"/>
    </source>
</evidence>
<dbReference type="AlphaFoldDB" id="A0A0N8NSU9"/>
<protein>
    <recommendedName>
        <fullName evidence="9">4-hydroxybenzoate polyprenyltransferase</fullName>
        <ecNumber evidence="9">2.5.1.39</ecNumber>
    </recommendedName>
</protein>
<evidence type="ECO:0000256" key="5">
    <source>
        <dbReference type="ARBA" id="ARBA00022679"/>
    </source>
</evidence>
<dbReference type="EMBL" id="LKET01000043">
    <property type="protein sequence ID" value="KPU43040.1"/>
    <property type="molecule type" value="Genomic_DNA"/>
</dbReference>
<comment type="similarity">
    <text evidence="3">Belongs to the UbiA prenyltransferase family.</text>
</comment>
<evidence type="ECO:0000256" key="4">
    <source>
        <dbReference type="ARBA" id="ARBA00022519"/>
    </source>
</evidence>
<feature type="transmembrane region" description="Helical" evidence="10">
    <location>
        <begin position="131"/>
        <end position="154"/>
    </location>
</feature>
<dbReference type="FunFam" id="1.20.120.1780:FF:000001">
    <property type="entry name" value="4-hydroxybenzoate octaprenyltransferase"/>
    <property type="match status" value="1"/>
</dbReference>
<sequence>MVIKKLKTYADLVMFEHTLFALPYALAAVFMAYDGLPDLKTLFWVLCAMVGSRNGANALNRLVDAEIDGKNKRTAHRHIPSGLVKKKEVLLLTIFCFALFVFSAFMLNPVCVMLLPIPAALFIVYSYTKRFTWLCHLILGIAIGGAPVGAWLAVTGKVDLSLIPSFIMGASVALWIAGFDVIYATQDIEFDRKNKIHSIPARFGIVGALRISTGFHVISVILLLLLPVFVDLGIIYFIGIAIIAILLAYEHKIVSPNHLESVKIASYSVNQVIGVLFLVFSISDVLLGWKL</sequence>
<feature type="transmembrane region" description="Helical" evidence="10">
    <location>
        <begin position="160"/>
        <end position="183"/>
    </location>
</feature>
<dbReference type="CDD" id="cd13959">
    <property type="entry name" value="PT_UbiA_COQ2"/>
    <property type="match status" value="1"/>
</dbReference>
<dbReference type="RefSeq" id="WP_054876291.1">
    <property type="nucleotide sequence ID" value="NZ_LKET01000043.1"/>
</dbReference>
<dbReference type="OrthoDB" id="9782418at2"/>
<gene>
    <name evidence="11" type="primary">ubiA</name>
    <name evidence="11" type="ORF">OXPF_32880</name>
</gene>
<evidence type="ECO:0000256" key="6">
    <source>
        <dbReference type="ARBA" id="ARBA00022692"/>
    </source>
</evidence>
<dbReference type="GO" id="GO:0005886">
    <property type="term" value="C:plasma membrane"/>
    <property type="evidence" value="ECO:0007669"/>
    <property type="project" value="TreeGrafter"/>
</dbReference>
<dbReference type="Proteomes" id="UP000050326">
    <property type="component" value="Unassembled WGS sequence"/>
</dbReference>
<keyword evidence="8 10" id="KW-0472">Membrane</keyword>
<keyword evidence="4" id="KW-0997">Cell inner membrane</keyword>
<comment type="subcellular location">
    <subcellularLocation>
        <location evidence="2">Membrane</location>
        <topology evidence="2">Multi-pass membrane protein</topology>
    </subcellularLocation>
</comment>
<evidence type="ECO:0000313" key="12">
    <source>
        <dbReference type="Proteomes" id="UP000050326"/>
    </source>
</evidence>
<dbReference type="InterPro" id="IPR006371">
    <property type="entry name" value="Polyprenyltransferase_UbiA-li"/>
</dbReference>
<dbReference type="InterPro" id="IPR000537">
    <property type="entry name" value="UbiA_prenyltransferase"/>
</dbReference>
<evidence type="ECO:0000256" key="10">
    <source>
        <dbReference type="SAM" id="Phobius"/>
    </source>
</evidence>
<organism evidence="11 12">
    <name type="scientific">Oxobacter pfennigii</name>
    <dbReference type="NCBI Taxonomy" id="36849"/>
    <lineage>
        <taxon>Bacteria</taxon>
        <taxon>Bacillati</taxon>
        <taxon>Bacillota</taxon>
        <taxon>Clostridia</taxon>
        <taxon>Eubacteriales</taxon>
        <taxon>Clostridiaceae</taxon>
        <taxon>Oxobacter</taxon>
    </lineage>
</organism>